<evidence type="ECO:0000313" key="2">
    <source>
        <dbReference type="Proteomes" id="UP001312865"/>
    </source>
</evidence>
<dbReference type="RefSeq" id="WP_336588492.1">
    <property type="nucleotide sequence ID" value="NZ_JBBAXC010000019.1"/>
</dbReference>
<dbReference type="Pfam" id="PF09148">
    <property type="entry name" value="DUF1934"/>
    <property type="match status" value="1"/>
</dbReference>
<keyword evidence="2" id="KW-1185">Reference proteome</keyword>
<dbReference type="Proteomes" id="UP001312865">
    <property type="component" value="Unassembled WGS sequence"/>
</dbReference>
<gene>
    <name evidence="1" type="ORF">WAK64_18510</name>
</gene>
<dbReference type="InterPro" id="IPR015231">
    <property type="entry name" value="DUF1934"/>
</dbReference>
<accession>A0ABU8HIM0</accession>
<proteinExistence type="predicted"/>
<dbReference type="InterPro" id="IPR012674">
    <property type="entry name" value="Calycin"/>
</dbReference>
<name>A0ABU8HIM0_9BACI</name>
<dbReference type="Gene3D" id="2.40.128.20">
    <property type="match status" value="1"/>
</dbReference>
<evidence type="ECO:0000313" key="1">
    <source>
        <dbReference type="EMBL" id="MEI5909046.1"/>
    </source>
</evidence>
<dbReference type="EMBL" id="JBBAXC010000019">
    <property type="protein sequence ID" value="MEI5909046.1"/>
    <property type="molecule type" value="Genomic_DNA"/>
</dbReference>
<sequence length="147" mass="16715">MTEHKRDYTPVKIHLTTSISQEGEKETISFTTFGRYYQKAGAYFLKYDEVLEEGTVKTIVKVKETTGLIMRSGALKMRLAFDLRTKMNGSYESAHGTFLLQTTTKKLSHTMLSDTEGEILLIYDLSMQGSVVGTYKMNITYKEDLEA</sequence>
<dbReference type="SUPFAM" id="SSF50814">
    <property type="entry name" value="Lipocalins"/>
    <property type="match status" value="1"/>
</dbReference>
<organism evidence="1 2">
    <name type="scientific">Bacillus spongiae</name>
    <dbReference type="NCBI Taxonomy" id="2683610"/>
    <lineage>
        <taxon>Bacteria</taxon>
        <taxon>Bacillati</taxon>
        <taxon>Bacillota</taxon>
        <taxon>Bacilli</taxon>
        <taxon>Bacillales</taxon>
        <taxon>Bacillaceae</taxon>
        <taxon>Bacillus</taxon>
    </lineage>
</organism>
<protein>
    <submittedName>
        <fullName evidence="1">DUF1934 family protein</fullName>
    </submittedName>
</protein>
<comment type="caution">
    <text evidence="1">The sequence shown here is derived from an EMBL/GenBank/DDBJ whole genome shotgun (WGS) entry which is preliminary data.</text>
</comment>
<reference evidence="1 2" key="1">
    <citation type="journal article" date="2018" name="J. Microbiol.">
        <title>Bacillus spongiae sp. nov., isolated from sponge of Jeju Island.</title>
        <authorList>
            <person name="Lee G.E."/>
            <person name="Im W.T."/>
            <person name="Park J.S."/>
        </authorList>
    </citation>
    <scope>NUCLEOTIDE SEQUENCE [LARGE SCALE GENOMIC DNA]</scope>
    <source>
        <strain evidence="1 2">135PIL107-10</strain>
    </source>
</reference>